<evidence type="ECO:0000313" key="4">
    <source>
        <dbReference type="Proteomes" id="UP000184383"/>
    </source>
</evidence>
<evidence type="ECO:0000259" key="2">
    <source>
        <dbReference type="PROSITE" id="PS50097"/>
    </source>
</evidence>
<dbReference type="OrthoDB" id="1022638at2759"/>
<dbReference type="GeneID" id="63749147"/>
<dbReference type="InterPro" id="IPR000210">
    <property type="entry name" value="BTB/POZ_dom"/>
</dbReference>
<evidence type="ECO:0000256" key="1">
    <source>
        <dbReference type="SAM" id="MobiDB-lite"/>
    </source>
</evidence>
<feature type="region of interest" description="Disordered" evidence="1">
    <location>
        <begin position="255"/>
        <end position="282"/>
    </location>
</feature>
<proteinExistence type="predicted"/>
<feature type="domain" description="BTB" evidence="2">
    <location>
        <begin position="36"/>
        <end position="105"/>
    </location>
</feature>
<dbReference type="Pfam" id="PF00651">
    <property type="entry name" value="BTB"/>
    <property type="match status" value="1"/>
</dbReference>
<dbReference type="VEuPathDB" id="FungiDB:ASPWEDRAFT_29557"/>
<accession>A0A1L9RHK8</accession>
<dbReference type="Gene3D" id="3.30.710.10">
    <property type="entry name" value="Potassium Channel Kv1.1, Chain A"/>
    <property type="match status" value="1"/>
</dbReference>
<dbReference type="PANTHER" id="PTHR47843">
    <property type="entry name" value="BTB DOMAIN-CONTAINING PROTEIN-RELATED"/>
    <property type="match status" value="1"/>
</dbReference>
<dbReference type="InterPro" id="IPR011333">
    <property type="entry name" value="SKP1/BTB/POZ_sf"/>
</dbReference>
<reference evidence="4" key="1">
    <citation type="journal article" date="2017" name="Genome Biol.">
        <title>Comparative genomics reveals high biological diversity and specific adaptations in the industrially and medically important fungal genus Aspergillus.</title>
        <authorList>
            <person name="de Vries R.P."/>
            <person name="Riley R."/>
            <person name="Wiebenga A."/>
            <person name="Aguilar-Osorio G."/>
            <person name="Amillis S."/>
            <person name="Uchima C.A."/>
            <person name="Anderluh G."/>
            <person name="Asadollahi M."/>
            <person name="Askin M."/>
            <person name="Barry K."/>
            <person name="Battaglia E."/>
            <person name="Bayram O."/>
            <person name="Benocci T."/>
            <person name="Braus-Stromeyer S.A."/>
            <person name="Caldana C."/>
            <person name="Canovas D."/>
            <person name="Cerqueira G.C."/>
            <person name="Chen F."/>
            <person name="Chen W."/>
            <person name="Choi C."/>
            <person name="Clum A."/>
            <person name="Dos Santos R.A."/>
            <person name="Damasio A.R."/>
            <person name="Diallinas G."/>
            <person name="Emri T."/>
            <person name="Fekete E."/>
            <person name="Flipphi M."/>
            <person name="Freyberg S."/>
            <person name="Gallo A."/>
            <person name="Gournas C."/>
            <person name="Habgood R."/>
            <person name="Hainaut M."/>
            <person name="Harispe M.L."/>
            <person name="Henrissat B."/>
            <person name="Hilden K.S."/>
            <person name="Hope R."/>
            <person name="Hossain A."/>
            <person name="Karabika E."/>
            <person name="Karaffa L."/>
            <person name="Karanyi Z."/>
            <person name="Krasevec N."/>
            <person name="Kuo A."/>
            <person name="Kusch H."/>
            <person name="LaButti K."/>
            <person name="Lagendijk E.L."/>
            <person name="Lapidus A."/>
            <person name="Levasseur A."/>
            <person name="Lindquist E."/>
            <person name="Lipzen A."/>
            <person name="Logrieco A.F."/>
            <person name="MacCabe A."/>
            <person name="Maekelae M.R."/>
            <person name="Malavazi I."/>
            <person name="Melin P."/>
            <person name="Meyer V."/>
            <person name="Mielnichuk N."/>
            <person name="Miskei M."/>
            <person name="Molnar A.P."/>
            <person name="Mule G."/>
            <person name="Ngan C.Y."/>
            <person name="Orejas M."/>
            <person name="Orosz E."/>
            <person name="Ouedraogo J.P."/>
            <person name="Overkamp K.M."/>
            <person name="Park H.-S."/>
            <person name="Perrone G."/>
            <person name="Piumi F."/>
            <person name="Punt P.J."/>
            <person name="Ram A.F."/>
            <person name="Ramon A."/>
            <person name="Rauscher S."/>
            <person name="Record E."/>
            <person name="Riano-Pachon D.M."/>
            <person name="Robert V."/>
            <person name="Roehrig J."/>
            <person name="Ruller R."/>
            <person name="Salamov A."/>
            <person name="Salih N.S."/>
            <person name="Samson R.A."/>
            <person name="Sandor E."/>
            <person name="Sanguinetti M."/>
            <person name="Schuetze T."/>
            <person name="Sepcic K."/>
            <person name="Shelest E."/>
            <person name="Sherlock G."/>
            <person name="Sophianopoulou V."/>
            <person name="Squina F.M."/>
            <person name="Sun H."/>
            <person name="Susca A."/>
            <person name="Todd R.B."/>
            <person name="Tsang A."/>
            <person name="Unkles S.E."/>
            <person name="van de Wiele N."/>
            <person name="van Rossen-Uffink D."/>
            <person name="Oliveira J.V."/>
            <person name="Vesth T.C."/>
            <person name="Visser J."/>
            <person name="Yu J.-H."/>
            <person name="Zhou M."/>
            <person name="Andersen M.R."/>
            <person name="Archer D.B."/>
            <person name="Baker S.E."/>
            <person name="Benoit I."/>
            <person name="Brakhage A.A."/>
            <person name="Braus G.H."/>
            <person name="Fischer R."/>
            <person name="Frisvad J.C."/>
            <person name="Goldman G.H."/>
            <person name="Houbraken J."/>
            <person name="Oakley B."/>
            <person name="Pocsi I."/>
            <person name="Scazzocchio C."/>
            <person name="Seiboth B."/>
            <person name="vanKuyk P.A."/>
            <person name="Wortman J."/>
            <person name="Dyer P.S."/>
            <person name="Grigoriev I.V."/>
        </authorList>
    </citation>
    <scope>NUCLEOTIDE SEQUENCE [LARGE SCALE GENOMIC DNA]</scope>
    <source>
        <strain evidence="4">DTO 134E9</strain>
    </source>
</reference>
<organism evidence="3 4">
    <name type="scientific">Aspergillus wentii DTO 134E9</name>
    <dbReference type="NCBI Taxonomy" id="1073089"/>
    <lineage>
        <taxon>Eukaryota</taxon>
        <taxon>Fungi</taxon>
        <taxon>Dikarya</taxon>
        <taxon>Ascomycota</taxon>
        <taxon>Pezizomycotina</taxon>
        <taxon>Eurotiomycetes</taxon>
        <taxon>Eurotiomycetidae</taxon>
        <taxon>Eurotiales</taxon>
        <taxon>Aspergillaceae</taxon>
        <taxon>Aspergillus</taxon>
        <taxon>Aspergillus subgen. Cremei</taxon>
    </lineage>
</organism>
<gene>
    <name evidence="3" type="ORF">ASPWEDRAFT_29557</name>
</gene>
<keyword evidence="4" id="KW-1185">Reference proteome</keyword>
<sequence>MSKESPETCASVSEATISDHQESCLVKDKTLDLHGETVKVVVKGNQASFFIHENLICARSEFFRKAMSESPTAAQERVINLPKCKPDTFQLYIHWLYTATIPLHSVCTADPAFPYVLLMTEAYVLGEDISDTNFKDTVIYALQHQITRIVASGFDVGELLLKATVKAYGNTPESSPIHRFLIDQYVKQGGAQHSRGPVETDDIPKEFYIDLSVALISTENRKQPKLFVGMCQYHCHGHDEPTKCYRKKLFTSRSPLGLPSAPPKHDFSPDSLAKRRKIGGDS</sequence>
<dbReference type="EMBL" id="KV878213">
    <property type="protein sequence ID" value="OJJ34405.1"/>
    <property type="molecule type" value="Genomic_DNA"/>
</dbReference>
<dbReference type="AlphaFoldDB" id="A0A1L9RHK8"/>
<dbReference type="PANTHER" id="PTHR47843:SF2">
    <property type="entry name" value="BTB DOMAIN-CONTAINING PROTEIN"/>
    <property type="match status" value="1"/>
</dbReference>
<dbReference type="CDD" id="cd18186">
    <property type="entry name" value="BTB_POZ_ZBTB_KLHL-like"/>
    <property type="match status" value="1"/>
</dbReference>
<dbReference type="PROSITE" id="PS50097">
    <property type="entry name" value="BTB"/>
    <property type="match status" value="1"/>
</dbReference>
<name>A0A1L9RHK8_ASPWE</name>
<dbReference type="RefSeq" id="XP_040688081.1">
    <property type="nucleotide sequence ID" value="XM_040833299.1"/>
</dbReference>
<protein>
    <recommendedName>
        <fullName evidence="2">BTB domain-containing protein</fullName>
    </recommendedName>
</protein>
<evidence type="ECO:0000313" key="3">
    <source>
        <dbReference type="EMBL" id="OJJ34405.1"/>
    </source>
</evidence>
<dbReference type="SUPFAM" id="SSF54695">
    <property type="entry name" value="POZ domain"/>
    <property type="match status" value="1"/>
</dbReference>
<dbReference type="STRING" id="1073089.A0A1L9RHK8"/>
<dbReference type="Proteomes" id="UP000184383">
    <property type="component" value="Unassembled WGS sequence"/>
</dbReference>